<evidence type="ECO:0000256" key="5">
    <source>
        <dbReference type="ARBA" id="ARBA00022729"/>
    </source>
</evidence>
<name>W8PWC1_MACRS</name>
<dbReference type="Pfam" id="PF00560">
    <property type="entry name" value="LRR_1"/>
    <property type="match status" value="1"/>
</dbReference>
<dbReference type="PROSITE" id="PS51450">
    <property type="entry name" value="LRR"/>
    <property type="match status" value="2"/>
</dbReference>
<evidence type="ECO:0000256" key="4">
    <source>
        <dbReference type="ARBA" id="ARBA00022692"/>
    </source>
</evidence>
<evidence type="ECO:0000259" key="12">
    <source>
        <dbReference type="PROSITE" id="PS50104"/>
    </source>
</evidence>
<dbReference type="InterPro" id="IPR017241">
    <property type="entry name" value="Toll-like_receptor"/>
</dbReference>
<feature type="domain" description="TIR" evidence="12">
    <location>
        <begin position="675"/>
        <end position="811"/>
    </location>
</feature>
<keyword evidence="9 13" id="KW-0675">Receptor</keyword>
<sequence length="835" mass="96050">MLTENRIETLPESLFRNTRNLTKLELQNNGISSLPKSLFAGLTNLRNISLWENRLSQFQPELLLDSPKLWSLELTHNDISKLDPDVFSGLKEIRKIHISNNHLDAFPETVFHGCPNLEVLEFENNRITDLPENIFKETVNIKRLNMNRNGLTWLPEKLFSNMTNLENLKLKRNGIRSISPGLFEGLEKLQVLDLQSNVLEDLPVGIFDDLVSIEMLILQNNSLSELPDEIFANCESLQELYLSYNKLNRLLPTMFPNSTLMSILDLSNNNLSFSYSRTELSPDNKTITVQEYFPLAHLRGLKRLLLKNNQITEMPLALNTEFERLEVLDLNNNSISYLDHNDLTFRSIRPMQIDFRNNHIRVINLNHMNFSSNGEKEVSIYVADNPLICNCELYKFTLLAQGKLGDDTVLAVQDDSAVTCSNPERLNEAFYVTSIDETSLTCRLQKCVDNCTCMTRAHDKMFFVDCSYRGLKNIPSLKKELLPKDDDYGITLILRNNSITSLDGLGSREYAGLVNLTIPNNKLSVINETFLPVTLEVLNVRGNNISFLTTSMVEFLNLTDIQLSIGNNPWKCDCNTAELHKFLRDPDRKILDIHDVSCANIPNEVLISLSDEDLCPLIQQPFVIASITAVSVCLLVVAILGTVSFYTYRQDIKVWLFTHRLCLWAVAEEEKDDDKKYDAFISYSSKDEEFVNNILVPGLENEDPKYKLCLHYRDWVPGDYIQNQIHHSVEESRRTIVVLSRNFIENVWGQFEFKAAHSKALKDKTNRVIVIVLGEVPPQDELDEELRLYLTTRTYLLKTDPKFWEKLRYAMPHPPDLLTKKNKKKEKQIQKFELG</sequence>
<feature type="transmembrane region" description="Helical" evidence="11">
    <location>
        <begin position="622"/>
        <end position="648"/>
    </location>
</feature>
<reference evidence="13" key="1">
    <citation type="submission" date="2014-01" db="EMBL/GenBank/DDBJ databases">
        <title>Toll receptor gene 1 from Macrobrachium rosenbergii.</title>
        <authorList>
            <person name="Dai X."/>
            <person name="Su J."/>
            <person name="Liu H."/>
        </authorList>
    </citation>
    <scope>NUCLEOTIDE SEQUENCE</scope>
    <source>
        <tissue evidence="13">Androgenic gland</tissue>
    </source>
</reference>
<keyword evidence="4 11" id="KW-0812">Transmembrane</keyword>
<dbReference type="InterPro" id="IPR003591">
    <property type="entry name" value="Leu-rich_rpt_typical-subtyp"/>
</dbReference>
<dbReference type="InterPro" id="IPR026906">
    <property type="entry name" value="LRR_5"/>
</dbReference>
<dbReference type="Gene3D" id="3.40.50.10140">
    <property type="entry name" value="Toll/interleukin-1 receptor homology (TIR) domain"/>
    <property type="match status" value="1"/>
</dbReference>
<keyword evidence="5" id="KW-0732">Signal</keyword>
<dbReference type="PRINTS" id="PR01537">
    <property type="entry name" value="INTRLKN1R1F"/>
</dbReference>
<dbReference type="InterPro" id="IPR035897">
    <property type="entry name" value="Toll_tir_struct_dom_sf"/>
</dbReference>
<dbReference type="EMBL" id="KJ188410">
    <property type="protein sequence ID" value="AHL39100.1"/>
    <property type="molecule type" value="mRNA"/>
</dbReference>
<organism evidence="13">
    <name type="scientific">Macrobrachium rosenbergii</name>
    <name type="common">Giant fresh water prawn</name>
    <dbReference type="NCBI Taxonomy" id="79674"/>
    <lineage>
        <taxon>Eukaryota</taxon>
        <taxon>Metazoa</taxon>
        <taxon>Ecdysozoa</taxon>
        <taxon>Arthropoda</taxon>
        <taxon>Crustacea</taxon>
        <taxon>Multicrustacea</taxon>
        <taxon>Malacostraca</taxon>
        <taxon>Eumalacostraca</taxon>
        <taxon>Eucarida</taxon>
        <taxon>Decapoda</taxon>
        <taxon>Pleocyemata</taxon>
        <taxon>Caridea</taxon>
        <taxon>Palaemonoidea</taxon>
        <taxon>Palaemonidae</taxon>
        <taxon>Macrobrachium</taxon>
    </lineage>
</organism>
<dbReference type="AlphaFoldDB" id="W8PWC1"/>
<dbReference type="FunFam" id="3.40.50.10140:FF:000021">
    <property type="entry name" value="Toll receptor 13"/>
    <property type="match status" value="1"/>
</dbReference>
<dbReference type="GO" id="GO:0005886">
    <property type="term" value="C:plasma membrane"/>
    <property type="evidence" value="ECO:0007669"/>
    <property type="project" value="TreeGrafter"/>
</dbReference>
<dbReference type="InterPro" id="IPR001611">
    <property type="entry name" value="Leu-rich_rpt"/>
</dbReference>
<keyword evidence="3" id="KW-0433">Leucine-rich repeat</keyword>
<evidence type="ECO:0000256" key="11">
    <source>
        <dbReference type="SAM" id="Phobius"/>
    </source>
</evidence>
<dbReference type="SMART" id="SM00082">
    <property type="entry name" value="LRRCT"/>
    <property type="match status" value="2"/>
</dbReference>
<comment type="subcellular location">
    <subcellularLocation>
        <location evidence="1">Membrane</location>
        <topology evidence="1">Single-pass type I membrane protein</topology>
    </subcellularLocation>
</comment>
<evidence type="ECO:0000256" key="7">
    <source>
        <dbReference type="ARBA" id="ARBA00022989"/>
    </source>
</evidence>
<evidence type="ECO:0000256" key="1">
    <source>
        <dbReference type="ARBA" id="ARBA00004479"/>
    </source>
</evidence>
<dbReference type="SMART" id="SM00255">
    <property type="entry name" value="TIR"/>
    <property type="match status" value="1"/>
</dbReference>
<gene>
    <name evidence="13" type="primary">TR1</name>
</gene>
<keyword evidence="6" id="KW-0677">Repeat</keyword>
<dbReference type="Pfam" id="PF13855">
    <property type="entry name" value="LRR_8"/>
    <property type="match status" value="1"/>
</dbReference>
<dbReference type="PANTHER" id="PTHR24365:SF541">
    <property type="entry name" value="PROTEIN TOLL-RELATED"/>
    <property type="match status" value="1"/>
</dbReference>
<protein>
    <submittedName>
        <fullName evidence="13">Toll receptor 1</fullName>
    </submittedName>
</protein>
<dbReference type="FunFam" id="3.80.10.10:FF:001164">
    <property type="entry name" value="GH01279p"/>
    <property type="match status" value="1"/>
</dbReference>
<evidence type="ECO:0000313" key="13">
    <source>
        <dbReference type="EMBL" id="AHL39100.1"/>
    </source>
</evidence>
<keyword evidence="10" id="KW-0325">Glycoprotein</keyword>
<dbReference type="PROSITE" id="PS50104">
    <property type="entry name" value="TIR"/>
    <property type="match status" value="1"/>
</dbReference>
<evidence type="ECO:0000256" key="6">
    <source>
        <dbReference type="ARBA" id="ARBA00022737"/>
    </source>
</evidence>
<evidence type="ECO:0000256" key="8">
    <source>
        <dbReference type="ARBA" id="ARBA00023136"/>
    </source>
</evidence>
<dbReference type="Gene3D" id="3.80.10.10">
    <property type="entry name" value="Ribonuclease Inhibitor"/>
    <property type="match status" value="4"/>
</dbReference>
<dbReference type="Pfam" id="PF13306">
    <property type="entry name" value="LRR_5"/>
    <property type="match status" value="1"/>
</dbReference>
<comment type="similarity">
    <text evidence="2">Belongs to the Toll-like receptor family.</text>
</comment>
<dbReference type="PIRSF" id="PIRSF037595">
    <property type="entry name" value="Toll-like_receptor"/>
    <property type="match status" value="1"/>
</dbReference>
<keyword evidence="7 11" id="KW-1133">Transmembrane helix</keyword>
<evidence type="ECO:0000256" key="2">
    <source>
        <dbReference type="ARBA" id="ARBA00009634"/>
    </source>
</evidence>
<proteinExistence type="evidence at transcript level"/>
<dbReference type="SUPFAM" id="SSF52058">
    <property type="entry name" value="L domain-like"/>
    <property type="match status" value="3"/>
</dbReference>
<dbReference type="InterPro" id="IPR000157">
    <property type="entry name" value="TIR_dom"/>
</dbReference>
<evidence type="ECO:0000256" key="9">
    <source>
        <dbReference type="ARBA" id="ARBA00023170"/>
    </source>
</evidence>
<accession>W8PWC1</accession>
<dbReference type="SMART" id="SM00369">
    <property type="entry name" value="LRR_TYP"/>
    <property type="match status" value="12"/>
</dbReference>
<evidence type="ECO:0000256" key="10">
    <source>
        <dbReference type="ARBA" id="ARBA00023180"/>
    </source>
</evidence>
<dbReference type="GO" id="GO:0004888">
    <property type="term" value="F:transmembrane signaling receptor activity"/>
    <property type="evidence" value="ECO:0007669"/>
    <property type="project" value="InterPro"/>
</dbReference>
<dbReference type="InterPro" id="IPR032675">
    <property type="entry name" value="LRR_dom_sf"/>
</dbReference>
<dbReference type="GO" id="GO:0002224">
    <property type="term" value="P:toll-like receptor signaling pathway"/>
    <property type="evidence" value="ECO:0007669"/>
    <property type="project" value="InterPro"/>
</dbReference>
<dbReference type="PANTHER" id="PTHR24365">
    <property type="entry name" value="TOLL-LIKE RECEPTOR"/>
    <property type="match status" value="1"/>
</dbReference>
<dbReference type="Pfam" id="PF01582">
    <property type="entry name" value="TIR"/>
    <property type="match status" value="1"/>
</dbReference>
<dbReference type="InterPro" id="IPR000483">
    <property type="entry name" value="Cys-rich_flank_reg_C"/>
</dbReference>
<evidence type="ECO:0000256" key="3">
    <source>
        <dbReference type="ARBA" id="ARBA00022614"/>
    </source>
</evidence>
<dbReference type="SUPFAM" id="SSF52200">
    <property type="entry name" value="Toll/Interleukin receptor TIR domain"/>
    <property type="match status" value="1"/>
</dbReference>
<dbReference type="SMART" id="SM00364">
    <property type="entry name" value="LRR_BAC"/>
    <property type="match status" value="8"/>
</dbReference>
<keyword evidence="8 11" id="KW-0472">Membrane</keyword>
<dbReference type="GO" id="GO:0006955">
    <property type="term" value="P:immune response"/>
    <property type="evidence" value="ECO:0007669"/>
    <property type="project" value="InterPro"/>
</dbReference>